<proteinExistence type="predicted"/>
<dbReference type="EMBL" id="SLWM01000044">
    <property type="protein sequence ID" value="TCO08609.1"/>
    <property type="molecule type" value="Genomic_DNA"/>
</dbReference>
<protein>
    <recommendedName>
        <fullName evidence="4">Male sterility protein</fullName>
    </recommendedName>
</protein>
<evidence type="ECO:0000313" key="3">
    <source>
        <dbReference type="Proteomes" id="UP000295818"/>
    </source>
</evidence>
<reference evidence="2 3" key="1">
    <citation type="journal article" date="2015" name="Stand. Genomic Sci.">
        <title>Genomic Encyclopedia of Bacterial and Archaeal Type Strains, Phase III: the genomes of soil and plant-associated and newly described type strains.</title>
        <authorList>
            <person name="Whitman W.B."/>
            <person name="Woyke T."/>
            <person name="Klenk H.P."/>
            <person name="Zhou Y."/>
            <person name="Lilburn T.G."/>
            <person name="Beck B.J."/>
            <person name="De Vos P."/>
            <person name="Vandamme P."/>
            <person name="Eisen J.A."/>
            <person name="Garrity G."/>
            <person name="Hugenholtz P."/>
            <person name="Kyrpides N.C."/>
        </authorList>
    </citation>
    <scope>NUCLEOTIDE SEQUENCE [LARGE SCALE GENOMIC DNA]</scope>
    <source>
        <strain evidence="2 3">VKM Ac-2538</strain>
    </source>
</reference>
<comment type="caution">
    <text evidence="2">The sequence shown here is derived from an EMBL/GenBank/DDBJ whole genome shotgun (WGS) entry which is preliminary data.</text>
</comment>
<evidence type="ECO:0008006" key="4">
    <source>
        <dbReference type="Google" id="ProtNLM"/>
    </source>
</evidence>
<evidence type="ECO:0000256" key="1">
    <source>
        <dbReference type="SAM" id="MobiDB-lite"/>
    </source>
</evidence>
<dbReference type="InterPro" id="IPR036291">
    <property type="entry name" value="NAD(P)-bd_dom_sf"/>
</dbReference>
<dbReference type="SUPFAM" id="SSF51735">
    <property type="entry name" value="NAD(P)-binding Rossmann-fold domains"/>
    <property type="match status" value="1"/>
</dbReference>
<gene>
    <name evidence="2" type="ORF">EV644_1445</name>
</gene>
<dbReference type="Proteomes" id="UP000295818">
    <property type="component" value="Unassembled WGS sequence"/>
</dbReference>
<accession>A0ABY2B6S9</accession>
<keyword evidence="3" id="KW-1185">Reference proteome</keyword>
<evidence type="ECO:0000313" key="2">
    <source>
        <dbReference type="EMBL" id="TCO08609.1"/>
    </source>
</evidence>
<dbReference type="Gene3D" id="3.40.50.720">
    <property type="entry name" value="NAD(P)-binding Rossmann-like Domain"/>
    <property type="match status" value="1"/>
</dbReference>
<feature type="region of interest" description="Disordered" evidence="1">
    <location>
        <begin position="184"/>
        <end position="203"/>
    </location>
</feature>
<sequence length="225" mass="24620">MPVPLRYGTLKAGCELAATAASPDALLLRPGVILGPGEYIGRGMKLLERATRGGRWLLPEPRRQSIQPVDVRDVSSFILKAIEASLGGAYNLAAPPGFATYEDLISSCIKLTGNKTTPVWVDPKRLDTHGVKQWTEIPLWRTQPGTWAVDAGRAAAAGFSCRPLLETIADFQTAMEREPIIDHPRQSAHGMDPTKEAELLTDWDNDSVRVTIDSNPKREGSTHDR</sequence>
<name>A0ABY2B6S9_9ACTN</name>
<organism evidence="2 3">
    <name type="scientific">Kribbella orskensis</name>
    <dbReference type="NCBI Taxonomy" id="2512216"/>
    <lineage>
        <taxon>Bacteria</taxon>
        <taxon>Bacillati</taxon>
        <taxon>Actinomycetota</taxon>
        <taxon>Actinomycetes</taxon>
        <taxon>Propionibacteriales</taxon>
        <taxon>Kribbellaceae</taxon>
        <taxon>Kribbella</taxon>
    </lineage>
</organism>